<dbReference type="AlphaFoldDB" id="A0A0N8GQU6"/>
<evidence type="ECO:0000313" key="1">
    <source>
        <dbReference type="EMBL" id="KPL84682.1"/>
    </source>
</evidence>
<dbReference type="Proteomes" id="UP000050544">
    <property type="component" value="Unassembled WGS sequence"/>
</dbReference>
<accession>A0A0N8GQU6</accession>
<evidence type="ECO:0000313" key="2">
    <source>
        <dbReference type="Proteomes" id="UP000050544"/>
    </source>
</evidence>
<protein>
    <submittedName>
        <fullName evidence="1">Uncharacterized protein</fullName>
    </submittedName>
</protein>
<dbReference type="STRING" id="869279.SE15_06495"/>
<organism evidence="1 2">
    <name type="scientific">Thermanaerothrix daxensis</name>
    <dbReference type="NCBI Taxonomy" id="869279"/>
    <lineage>
        <taxon>Bacteria</taxon>
        <taxon>Bacillati</taxon>
        <taxon>Chloroflexota</taxon>
        <taxon>Anaerolineae</taxon>
        <taxon>Anaerolineales</taxon>
        <taxon>Anaerolineaceae</taxon>
        <taxon>Thermanaerothrix</taxon>
    </lineage>
</organism>
<keyword evidence="2" id="KW-1185">Reference proteome</keyword>
<proteinExistence type="predicted"/>
<comment type="caution">
    <text evidence="1">The sequence shown here is derived from an EMBL/GenBank/DDBJ whole genome shotgun (WGS) entry which is preliminary data.</text>
</comment>
<reference evidence="1 2" key="1">
    <citation type="submission" date="2015-07" db="EMBL/GenBank/DDBJ databases">
        <title>Whole genome sequence of Thermanaerothrix daxensis DSM 23592.</title>
        <authorList>
            <person name="Hemp J."/>
            <person name="Ward L.M."/>
            <person name="Pace L.A."/>
            <person name="Fischer W.W."/>
        </authorList>
    </citation>
    <scope>NUCLEOTIDE SEQUENCE [LARGE SCALE GENOMIC DNA]</scope>
    <source>
        <strain evidence="1 2">GNS-1</strain>
    </source>
</reference>
<name>A0A0N8GQU6_9CHLR</name>
<gene>
    <name evidence="1" type="ORF">SE15_06495</name>
</gene>
<dbReference type="RefSeq" id="WP_054521252.1">
    <property type="nucleotide sequence ID" value="NZ_LGKO01000002.1"/>
</dbReference>
<dbReference type="EMBL" id="LGKO01000002">
    <property type="protein sequence ID" value="KPL84682.1"/>
    <property type="molecule type" value="Genomic_DNA"/>
</dbReference>
<sequence length="61" mass="6537">MVVLMVYGETAEPATLILHGSDGQTRFSIAGDLSQRADRKLVASIKEALDIKAAVICLTFT</sequence>